<dbReference type="Proteomes" id="UP000003465">
    <property type="component" value="Unassembled WGS sequence"/>
</dbReference>
<dbReference type="AlphaFoldDB" id="A0A656G951"/>
<dbReference type="EMBL" id="AEAG01000450">
    <property type="protein sequence ID" value="EGH22099.1"/>
    <property type="molecule type" value="Genomic_DNA"/>
</dbReference>
<accession>A0A656G951</accession>
<reference evidence="1 2" key="1">
    <citation type="journal article" date="2011" name="PLoS Pathog.">
        <title>Dynamic evolution of pathogenicity revealed by sequencing and comparative genomics of 19 Pseudomonas syringae isolates.</title>
        <authorList>
            <person name="Baltrus D.A."/>
            <person name="Nishimura M.T."/>
            <person name="Romanchuk A."/>
            <person name="Chang J.H."/>
            <person name="Mukhtar M.S."/>
            <person name="Cherkis K."/>
            <person name="Roach J."/>
            <person name="Grant S.R."/>
            <person name="Jones C.D."/>
            <person name="Dangl J.L."/>
        </authorList>
    </citation>
    <scope>NUCLEOTIDE SEQUENCE [LARGE SCALE GENOMIC DNA]</scope>
    <source>
        <strain evidence="1 2">301020</strain>
    </source>
</reference>
<gene>
    <name evidence="1" type="ORF">PSYMO_11540</name>
</gene>
<sequence>MLDPALSTNVGARFLHVAFTDAWRCIAPAVADGAAPMVEF</sequence>
<comment type="caution">
    <text evidence="1">The sequence shown here is derived from an EMBL/GenBank/DDBJ whole genome shotgun (WGS) entry which is preliminary data.</text>
</comment>
<evidence type="ECO:0000313" key="2">
    <source>
        <dbReference type="Proteomes" id="UP000003465"/>
    </source>
</evidence>
<organism evidence="1 2">
    <name type="scientific">Pseudomonas amygdali pv. mori str. 301020</name>
    <dbReference type="NCBI Taxonomy" id="629261"/>
    <lineage>
        <taxon>Bacteria</taxon>
        <taxon>Pseudomonadati</taxon>
        <taxon>Pseudomonadota</taxon>
        <taxon>Gammaproteobacteria</taxon>
        <taxon>Pseudomonadales</taxon>
        <taxon>Pseudomonadaceae</taxon>
        <taxon>Pseudomonas</taxon>
        <taxon>Pseudomonas amygdali</taxon>
    </lineage>
</organism>
<name>A0A656G951_PSEA0</name>
<protein>
    <submittedName>
        <fullName evidence="1">Uncharacterized protein</fullName>
    </submittedName>
</protein>
<proteinExistence type="predicted"/>
<evidence type="ECO:0000313" key="1">
    <source>
        <dbReference type="EMBL" id="EGH22099.1"/>
    </source>
</evidence>